<reference evidence="2" key="1">
    <citation type="submission" date="2020-02" db="EMBL/GenBank/DDBJ databases">
        <authorList>
            <person name="Meier V. D."/>
        </authorList>
    </citation>
    <scope>NUCLEOTIDE SEQUENCE</scope>
    <source>
        <strain evidence="2">AVDCRST_MAG79</strain>
    </source>
</reference>
<feature type="compositionally biased region" description="Basic residues" evidence="1">
    <location>
        <begin position="100"/>
        <end position="109"/>
    </location>
</feature>
<gene>
    <name evidence="2" type="ORF">AVDCRST_MAG79-304</name>
</gene>
<proteinExistence type="predicted"/>
<feature type="compositionally biased region" description="Basic residues" evidence="1">
    <location>
        <begin position="40"/>
        <end position="52"/>
    </location>
</feature>
<accession>A0A6J4THT8</accession>
<feature type="compositionally biased region" description="Basic and acidic residues" evidence="1">
    <location>
        <begin position="1"/>
        <end position="14"/>
    </location>
</feature>
<feature type="compositionally biased region" description="Basic and acidic residues" evidence="1">
    <location>
        <begin position="59"/>
        <end position="82"/>
    </location>
</feature>
<name>A0A6J4THT8_9ACTN</name>
<evidence type="ECO:0000313" key="2">
    <source>
        <dbReference type="EMBL" id="CAA9522912.1"/>
    </source>
</evidence>
<feature type="non-terminal residue" evidence="2">
    <location>
        <position position="1"/>
    </location>
</feature>
<feature type="compositionally biased region" description="Gly residues" evidence="1">
    <location>
        <begin position="83"/>
        <end position="92"/>
    </location>
</feature>
<dbReference type="EMBL" id="CADCWC010000058">
    <property type="protein sequence ID" value="CAA9522912.1"/>
    <property type="molecule type" value="Genomic_DNA"/>
</dbReference>
<dbReference type="AlphaFoldDB" id="A0A6J4THT8"/>
<organism evidence="2">
    <name type="scientific">uncultured Thermoleophilia bacterium</name>
    <dbReference type="NCBI Taxonomy" id="1497501"/>
    <lineage>
        <taxon>Bacteria</taxon>
        <taxon>Bacillati</taxon>
        <taxon>Actinomycetota</taxon>
        <taxon>Thermoleophilia</taxon>
        <taxon>environmental samples</taxon>
    </lineage>
</organism>
<sequence length="118" mass="12493">AAVPDRRQLRRGDGALHGAQRTREAHGGDGPPRVAAAPRPHPRGPVRHHRPPRAALRPGETDGHRVPHAERADRARPYRSDRGGGQPAGGGRAVPARRANAARRGRTGARRAGPATAL</sequence>
<evidence type="ECO:0000256" key="1">
    <source>
        <dbReference type="SAM" id="MobiDB-lite"/>
    </source>
</evidence>
<feature type="region of interest" description="Disordered" evidence="1">
    <location>
        <begin position="1"/>
        <end position="118"/>
    </location>
</feature>
<feature type="non-terminal residue" evidence="2">
    <location>
        <position position="118"/>
    </location>
</feature>
<protein>
    <submittedName>
        <fullName evidence="2">Uncharacterized protein</fullName>
    </submittedName>
</protein>